<evidence type="ECO:0000256" key="1">
    <source>
        <dbReference type="ARBA" id="ARBA00004651"/>
    </source>
</evidence>
<dbReference type="PANTHER" id="PTHR30151">
    <property type="entry name" value="ALKANE SULFONATE ABC TRANSPORTER-RELATED, MEMBRANE SUBUNIT"/>
    <property type="match status" value="1"/>
</dbReference>
<dbReference type="HOGENOM" id="CLU_046113_2_2_9"/>
<dbReference type="Gene3D" id="1.10.3720.10">
    <property type="entry name" value="MetI-like"/>
    <property type="match status" value="1"/>
</dbReference>
<dbReference type="PROSITE" id="PS50928">
    <property type="entry name" value="ABC_TM1"/>
    <property type="match status" value="1"/>
</dbReference>
<feature type="transmembrane region" description="Helical" evidence="7">
    <location>
        <begin position="218"/>
        <end position="241"/>
    </location>
</feature>
<evidence type="ECO:0000256" key="5">
    <source>
        <dbReference type="ARBA" id="ARBA00022989"/>
    </source>
</evidence>
<dbReference type="InterPro" id="IPR035906">
    <property type="entry name" value="MetI-like_sf"/>
</dbReference>
<evidence type="ECO:0000256" key="2">
    <source>
        <dbReference type="ARBA" id="ARBA00022448"/>
    </source>
</evidence>
<evidence type="ECO:0000256" key="4">
    <source>
        <dbReference type="ARBA" id="ARBA00022692"/>
    </source>
</evidence>
<evidence type="ECO:0000313" key="10">
    <source>
        <dbReference type="Proteomes" id="UP000013785"/>
    </source>
</evidence>
<feature type="domain" description="ABC transmembrane type-1" evidence="8">
    <location>
        <begin position="61"/>
        <end position="241"/>
    </location>
</feature>
<dbReference type="RefSeq" id="WP_010768968.1">
    <property type="nucleotide sequence ID" value="NZ_ASWE01000001.1"/>
</dbReference>
<evidence type="ECO:0000259" key="8">
    <source>
        <dbReference type="PROSITE" id="PS50928"/>
    </source>
</evidence>
<dbReference type="AlphaFoldDB" id="R3W3G2"/>
<protein>
    <recommendedName>
        <fullName evidence="8">ABC transmembrane type-1 domain-containing protein</fullName>
    </recommendedName>
</protein>
<feature type="transmembrane region" description="Helical" evidence="7">
    <location>
        <begin position="175"/>
        <end position="198"/>
    </location>
</feature>
<dbReference type="CDD" id="cd06261">
    <property type="entry name" value="TM_PBP2"/>
    <property type="match status" value="1"/>
</dbReference>
<evidence type="ECO:0000256" key="3">
    <source>
        <dbReference type="ARBA" id="ARBA00022475"/>
    </source>
</evidence>
<keyword evidence="3" id="KW-1003">Cell membrane</keyword>
<feature type="transmembrane region" description="Helical" evidence="7">
    <location>
        <begin position="127"/>
        <end position="149"/>
    </location>
</feature>
<dbReference type="GO" id="GO:0005886">
    <property type="term" value="C:plasma membrane"/>
    <property type="evidence" value="ECO:0007669"/>
    <property type="project" value="UniProtKB-SubCell"/>
</dbReference>
<sequence length="258" mass="29270">MKIRKKYTRWLDPLLSVALLVIIWQLYITQANVPAFMLPSPMNVFKEIVNQMISGKIWPHLLITGFETVAGFVLATIFGLVLGYFIYKNETIRLTLMPFLIFFQVAPKIALVPIFIIWFGLGLFSKLFVVFSMVFFPIIIGMIDGMNAIPKDMYDLMTVIKADRSQIFRSLELPYALPAIFAALKVGIIQAIIGATVAEWMSGQNGLGYLQTYAASTFNTPLLIAGIFFTIFLGLIFYAIIEYFESHFLSWNETEAEK</sequence>
<evidence type="ECO:0000256" key="7">
    <source>
        <dbReference type="RuleBase" id="RU363032"/>
    </source>
</evidence>
<dbReference type="PATRIC" id="fig|1158610.3.peg.2300"/>
<dbReference type="EMBL" id="AJAT01000017">
    <property type="protein sequence ID" value="EOL41976.1"/>
    <property type="molecule type" value="Genomic_DNA"/>
</dbReference>
<feature type="transmembrane region" description="Helical" evidence="7">
    <location>
        <begin position="68"/>
        <end position="87"/>
    </location>
</feature>
<dbReference type="STRING" id="154621.RV11_GL002687"/>
<feature type="transmembrane region" description="Helical" evidence="7">
    <location>
        <begin position="99"/>
        <end position="121"/>
    </location>
</feature>
<dbReference type="eggNOG" id="COG0600">
    <property type="taxonomic scope" value="Bacteria"/>
</dbReference>
<dbReference type="Proteomes" id="UP000013785">
    <property type="component" value="Unassembled WGS sequence"/>
</dbReference>
<accession>R3W3G2</accession>
<reference evidence="9 10" key="1">
    <citation type="submission" date="2013-02" db="EMBL/GenBank/DDBJ databases">
        <title>The Genome Sequence of Enterococcus phoeniculicola BAA-412.</title>
        <authorList>
            <consortium name="The Broad Institute Genome Sequencing Platform"/>
            <consortium name="The Broad Institute Genome Sequencing Center for Infectious Disease"/>
            <person name="Earl A.M."/>
            <person name="Gilmore M.S."/>
            <person name="Lebreton F."/>
            <person name="Walker B."/>
            <person name="Young S.K."/>
            <person name="Zeng Q."/>
            <person name="Gargeya S."/>
            <person name="Fitzgerald M."/>
            <person name="Haas B."/>
            <person name="Abouelleil A."/>
            <person name="Alvarado L."/>
            <person name="Arachchi H.M."/>
            <person name="Berlin A.M."/>
            <person name="Chapman S.B."/>
            <person name="Dewar J."/>
            <person name="Goldberg J."/>
            <person name="Griggs A."/>
            <person name="Gujja S."/>
            <person name="Hansen M."/>
            <person name="Howarth C."/>
            <person name="Imamovic A."/>
            <person name="Larimer J."/>
            <person name="McCowan C."/>
            <person name="Murphy C."/>
            <person name="Neiman D."/>
            <person name="Pearson M."/>
            <person name="Priest M."/>
            <person name="Roberts A."/>
            <person name="Saif S."/>
            <person name="Shea T."/>
            <person name="Sisk P."/>
            <person name="Sykes S."/>
            <person name="Wortman J."/>
            <person name="Nusbaum C."/>
            <person name="Birren B."/>
        </authorList>
    </citation>
    <scope>NUCLEOTIDE SEQUENCE [LARGE SCALE GENOMIC DNA]</scope>
    <source>
        <strain evidence="9 10">ATCC BAA-412</strain>
    </source>
</reference>
<evidence type="ECO:0000313" key="9">
    <source>
        <dbReference type="EMBL" id="EOL41976.1"/>
    </source>
</evidence>
<dbReference type="Pfam" id="PF00528">
    <property type="entry name" value="BPD_transp_1"/>
    <property type="match status" value="1"/>
</dbReference>
<dbReference type="PANTHER" id="PTHR30151:SF20">
    <property type="entry name" value="ABC TRANSPORTER PERMEASE PROTEIN HI_0355-RELATED"/>
    <property type="match status" value="1"/>
</dbReference>
<comment type="subcellular location">
    <subcellularLocation>
        <location evidence="1 7">Cell membrane</location>
        <topology evidence="1 7">Multi-pass membrane protein</topology>
    </subcellularLocation>
</comment>
<keyword evidence="2 7" id="KW-0813">Transport</keyword>
<proteinExistence type="inferred from homology"/>
<dbReference type="InterPro" id="IPR000515">
    <property type="entry name" value="MetI-like"/>
</dbReference>
<organism evidence="9 10">
    <name type="scientific">Enterococcus phoeniculicola ATCC BAA-412</name>
    <dbReference type="NCBI Taxonomy" id="1158610"/>
    <lineage>
        <taxon>Bacteria</taxon>
        <taxon>Bacillati</taxon>
        <taxon>Bacillota</taxon>
        <taxon>Bacilli</taxon>
        <taxon>Lactobacillales</taxon>
        <taxon>Enterococcaceae</taxon>
        <taxon>Enterococcus</taxon>
    </lineage>
</organism>
<comment type="caution">
    <text evidence="9">The sequence shown here is derived from an EMBL/GenBank/DDBJ whole genome shotgun (WGS) entry which is preliminary data.</text>
</comment>
<keyword evidence="10" id="KW-1185">Reference proteome</keyword>
<dbReference type="SUPFAM" id="SSF161098">
    <property type="entry name" value="MetI-like"/>
    <property type="match status" value="1"/>
</dbReference>
<evidence type="ECO:0000256" key="6">
    <source>
        <dbReference type="ARBA" id="ARBA00023136"/>
    </source>
</evidence>
<dbReference type="GO" id="GO:0055085">
    <property type="term" value="P:transmembrane transport"/>
    <property type="evidence" value="ECO:0007669"/>
    <property type="project" value="InterPro"/>
</dbReference>
<keyword evidence="6 7" id="KW-0472">Membrane</keyword>
<gene>
    <name evidence="9" type="ORF">UC3_02324</name>
</gene>
<keyword evidence="4 7" id="KW-0812">Transmembrane</keyword>
<name>R3W3G2_9ENTE</name>
<comment type="similarity">
    <text evidence="7">Belongs to the binding-protein-dependent transport system permease family.</text>
</comment>
<keyword evidence="5 7" id="KW-1133">Transmembrane helix</keyword>